<dbReference type="GO" id="GO:0005525">
    <property type="term" value="F:GTP binding"/>
    <property type="evidence" value="ECO:0007669"/>
    <property type="project" value="UniProtKB-UniRule"/>
</dbReference>
<organism evidence="14">
    <name type="scientific">uncultured Thermomicrobiales bacterium</name>
    <dbReference type="NCBI Taxonomy" id="1645740"/>
    <lineage>
        <taxon>Bacteria</taxon>
        <taxon>Pseudomonadati</taxon>
        <taxon>Thermomicrobiota</taxon>
        <taxon>Thermomicrobia</taxon>
        <taxon>Thermomicrobiales</taxon>
        <taxon>environmental samples</taxon>
    </lineage>
</organism>
<keyword evidence="6 12" id="KW-0408">Iron</keyword>
<dbReference type="InterPro" id="IPR000385">
    <property type="entry name" value="MoaA_NifB_PqqE_Fe-S-bd_CS"/>
</dbReference>
<feature type="domain" description="Radical SAM core" evidence="13">
    <location>
        <begin position="40"/>
        <end position="255"/>
    </location>
</feature>
<comment type="function">
    <text evidence="12">Catalyzes the cyclization of GTP to (8S)-3',8-cyclo-7,8-dihydroguanosine 5'-triphosphate.</text>
</comment>
<dbReference type="CDD" id="cd21117">
    <property type="entry name" value="Twitch_MoaA"/>
    <property type="match status" value="1"/>
</dbReference>
<dbReference type="InterPro" id="IPR007197">
    <property type="entry name" value="rSAM"/>
</dbReference>
<dbReference type="InterPro" id="IPR013483">
    <property type="entry name" value="MoaA"/>
</dbReference>
<dbReference type="GO" id="GO:0046872">
    <property type="term" value="F:metal ion binding"/>
    <property type="evidence" value="ECO:0007669"/>
    <property type="project" value="UniProtKB-KW"/>
</dbReference>
<evidence type="ECO:0000256" key="1">
    <source>
        <dbReference type="ARBA" id="ARBA00012167"/>
    </source>
</evidence>
<comment type="pathway">
    <text evidence="12">Cofactor biosynthesis; molybdopterin biosynthesis.</text>
</comment>
<evidence type="ECO:0000256" key="7">
    <source>
        <dbReference type="ARBA" id="ARBA00023014"/>
    </source>
</evidence>
<feature type="binding site" evidence="12">
    <location>
        <position position="154"/>
    </location>
    <ligand>
        <name>S-adenosyl-L-methionine</name>
        <dbReference type="ChEBI" id="CHEBI:59789"/>
    </ligand>
</feature>
<evidence type="ECO:0000259" key="13">
    <source>
        <dbReference type="PROSITE" id="PS51918"/>
    </source>
</evidence>
<feature type="binding site" evidence="12">
    <location>
        <position position="191"/>
    </location>
    <ligand>
        <name>GTP</name>
        <dbReference type="ChEBI" id="CHEBI:37565"/>
    </ligand>
</feature>
<keyword evidence="10 12" id="KW-0456">Lyase</keyword>
<dbReference type="Gene3D" id="3.20.20.70">
    <property type="entry name" value="Aldolase class I"/>
    <property type="match status" value="1"/>
</dbReference>
<feature type="binding site" evidence="12">
    <location>
        <begin position="294"/>
        <end position="296"/>
    </location>
    <ligand>
        <name>GTP</name>
        <dbReference type="ChEBI" id="CHEBI:37565"/>
    </ligand>
</feature>
<name>A0A6J4U9Q5_9BACT</name>
<keyword evidence="2 12" id="KW-0004">4Fe-4S</keyword>
<protein>
    <recommendedName>
        <fullName evidence="1 12">GTP 3',8-cyclase</fullName>
        <ecNumber evidence="1 12">4.1.99.22</ecNumber>
    </recommendedName>
    <alternativeName>
        <fullName evidence="12">Molybdenum cofactor biosynthesis protein A</fullName>
    </alternativeName>
</protein>
<feature type="binding site" evidence="12">
    <location>
        <position position="225"/>
    </location>
    <ligand>
        <name>S-adenosyl-L-methionine</name>
        <dbReference type="ChEBI" id="CHEBI:59789"/>
    </ligand>
</feature>
<dbReference type="PANTHER" id="PTHR22960:SF0">
    <property type="entry name" value="MOLYBDENUM COFACTOR BIOSYNTHESIS PROTEIN 1"/>
    <property type="match status" value="1"/>
</dbReference>
<keyword evidence="3 12" id="KW-0949">S-adenosyl-L-methionine</keyword>
<feature type="binding site" evidence="12">
    <location>
        <position position="63"/>
    </location>
    <ligand>
        <name>[4Fe-4S] cluster</name>
        <dbReference type="ChEBI" id="CHEBI:49883"/>
        <label>1</label>
        <note>4Fe-4S-S-AdoMet</note>
    </ligand>
</feature>
<dbReference type="InterPro" id="IPR040064">
    <property type="entry name" value="MoaA-like"/>
</dbReference>
<feature type="binding site" evidence="12">
    <location>
        <position position="62"/>
    </location>
    <ligand>
        <name>S-adenosyl-L-methionine</name>
        <dbReference type="ChEBI" id="CHEBI:59789"/>
    </ligand>
</feature>
<keyword evidence="7 12" id="KW-0411">Iron-sulfur</keyword>
<dbReference type="InterPro" id="IPR010505">
    <property type="entry name" value="MoaA_twitch"/>
</dbReference>
<dbReference type="GO" id="GO:0051539">
    <property type="term" value="F:4 iron, 4 sulfur cluster binding"/>
    <property type="evidence" value="ECO:0007669"/>
    <property type="project" value="UniProtKB-UniRule"/>
</dbReference>
<dbReference type="CDD" id="cd01335">
    <property type="entry name" value="Radical_SAM"/>
    <property type="match status" value="1"/>
</dbReference>
<comment type="similarity">
    <text evidence="12">Belongs to the radical SAM superfamily. MoaA family.</text>
</comment>
<dbReference type="EC" id="4.1.99.22" evidence="1 12"/>
<feature type="binding site" evidence="12">
    <location>
        <position position="289"/>
    </location>
    <ligand>
        <name>[4Fe-4S] cluster</name>
        <dbReference type="ChEBI" id="CHEBI:49883"/>
        <label>2</label>
        <note>4Fe-4S-substrate</note>
    </ligand>
</feature>
<dbReference type="InterPro" id="IPR058240">
    <property type="entry name" value="rSAM_sf"/>
</dbReference>
<dbReference type="SMART" id="SM00729">
    <property type="entry name" value="Elp3"/>
    <property type="match status" value="1"/>
</dbReference>
<dbReference type="AlphaFoldDB" id="A0A6J4U9Q5"/>
<dbReference type="SFLD" id="SFLDG01386">
    <property type="entry name" value="main_SPASM_domain-containing"/>
    <property type="match status" value="1"/>
</dbReference>
<keyword evidence="4 12" id="KW-0479">Metal-binding</keyword>
<dbReference type="GO" id="GO:0006777">
    <property type="term" value="P:Mo-molybdopterin cofactor biosynthetic process"/>
    <property type="evidence" value="ECO:0007669"/>
    <property type="project" value="UniProtKB-UniRule"/>
</dbReference>
<sequence>MVTLAPPSIRLRSVGQAVAMPDGAQPARAEALGRREAIDAFGRRMNYLRISLTDRCNFRCLYCMPALGMKFQPRAELLTDDELLRAVGLCARIGFTKLRLTGGEPTIRPHLVELVRGMKAFPGIEELSMTTNALLLGRIADDLAAAGLDRVNVSIDTLDPDKFKLMTRGGRLDLVWKGIEAADAAGLGPIKLNTVVLKDQNEHEVGEMAALTLDRPWQVRFLEIMPLEGVGEVHDEGLVTSEQTQARLEARFGPLEPVAADAADPARLWRIPGAAGTIGFISPVSAPFCEACNRVRLTADGKLRLCLLRPDEVDLRDLMRAGADDDQILDRLLGGVWRKPWGHGLAEGERMTVRGMSQIGG</sequence>
<dbReference type="GO" id="GO:1904047">
    <property type="term" value="F:S-adenosyl-L-methionine binding"/>
    <property type="evidence" value="ECO:0007669"/>
    <property type="project" value="UniProtKB-UniRule"/>
</dbReference>
<dbReference type="GO" id="GO:0061799">
    <property type="term" value="F:cyclic pyranopterin monophosphate synthase activity"/>
    <property type="evidence" value="ECO:0007669"/>
    <property type="project" value="TreeGrafter"/>
</dbReference>
<dbReference type="SFLD" id="SFLDS00029">
    <property type="entry name" value="Radical_SAM"/>
    <property type="match status" value="1"/>
</dbReference>
<evidence type="ECO:0000256" key="2">
    <source>
        <dbReference type="ARBA" id="ARBA00022485"/>
    </source>
</evidence>
<evidence type="ECO:0000256" key="5">
    <source>
        <dbReference type="ARBA" id="ARBA00022741"/>
    </source>
</evidence>
<dbReference type="InterPro" id="IPR006638">
    <property type="entry name" value="Elp3/MiaA/NifB-like_rSAM"/>
</dbReference>
<evidence type="ECO:0000256" key="12">
    <source>
        <dbReference type="HAMAP-Rule" id="MF_01225"/>
    </source>
</evidence>
<feature type="binding site" evidence="12">
    <location>
        <position position="103"/>
    </location>
    <ligand>
        <name>S-adenosyl-L-methionine</name>
        <dbReference type="ChEBI" id="CHEBI:59789"/>
    </ligand>
</feature>
<dbReference type="UniPathway" id="UPA00344"/>
<evidence type="ECO:0000256" key="4">
    <source>
        <dbReference type="ARBA" id="ARBA00022723"/>
    </source>
</evidence>
<dbReference type="Pfam" id="PF06463">
    <property type="entry name" value="Mob_synth_C"/>
    <property type="match status" value="1"/>
</dbReference>
<dbReference type="PROSITE" id="PS01305">
    <property type="entry name" value="MOAA_NIFB_PQQE"/>
    <property type="match status" value="1"/>
</dbReference>
<feature type="binding site" evidence="12">
    <location>
        <position position="49"/>
    </location>
    <ligand>
        <name>GTP</name>
        <dbReference type="ChEBI" id="CHEBI:37565"/>
    </ligand>
</feature>
<dbReference type="SFLD" id="SFLDG01383">
    <property type="entry name" value="cyclic_pyranopterin_phosphate"/>
    <property type="match status" value="1"/>
</dbReference>
<keyword evidence="5 12" id="KW-0547">Nucleotide-binding</keyword>
<dbReference type="PANTHER" id="PTHR22960">
    <property type="entry name" value="MOLYBDOPTERIN COFACTOR SYNTHESIS PROTEIN A"/>
    <property type="match status" value="1"/>
</dbReference>
<comment type="subunit">
    <text evidence="12">Monomer and homodimer.</text>
</comment>
<feature type="binding site" evidence="12">
    <location>
        <position position="292"/>
    </location>
    <ligand>
        <name>[4Fe-4S] cluster</name>
        <dbReference type="ChEBI" id="CHEBI:49883"/>
        <label>2</label>
        <note>4Fe-4S-substrate</note>
    </ligand>
</feature>
<feature type="binding site" evidence="12">
    <location>
        <position position="99"/>
    </location>
    <ligand>
        <name>GTP</name>
        <dbReference type="ChEBI" id="CHEBI:37565"/>
    </ligand>
</feature>
<feature type="binding site" evidence="12">
    <location>
        <position position="306"/>
    </location>
    <ligand>
        <name>[4Fe-4S] cluster</name>
        <dbReference type="ChEBI" id="CHEBI:49883"/>
        <label>2</label>
        <note>4Fe-4S-substrate</note>
    </ligand>
</feature>
<dbReference type="HAMAP" id="MF_01225_B">
    <property type="entry name" value="MoaA_B"/>
    <property type="match status" value="1"/>
</dbReference>
<evidence type="ECO:0000256" key="3">
    <source>
        <dbReference type="ARBA" id="ARBA00022691"/>
    </source>
</evidence>
<comment type="catalytic activity">
    <reaction evidence="11 12">
        <text>GTP + AH2 + S-adenosyl-L-methionine = (8S)-3',8-cyclo-7,8-dihydroguanosine 5'-triphosphate + 5'-deoxyadenosine + L-methionine + A + H(+)</text>
        <dbReference type="Rhea" id="RHEA:49576"/>
        <dbReference type="ChEBI" id="CHEBI:13193"/>
        <dbReference type="ChEBI" id="CHEBI:15378"/>
        <dbReference type="ChEBI" id="CHEBI:17319"/>
        <dbReference type="ChEBI" id="CHEBI:17499"/>
        <dbReference type="ChEBI" id="CHEBI:37565"/>
        <dbReference type="ChEBI" id="CHEBI:57844"/>
        <dbReference type="ChEBI" id="CHEBI:59789"/>
        <dbReference type="ChEBI" id="CHEBI:131766"/>
        <dbReference type="EC" id="4.1.99.22"/>
    </reaction>
</comment>
<evidence type="ECO:0000256" key="9">
    <source>
        <dbReference type="ARBA" id="ARBA00023150"/>
    </source>
</evidence>
<evidence type="ECO:0000256" key="11">
    <source>
        <dbReference type="ARBA" id="ARBA00048697"/>
    </source>
</evidence>
<feature type="binding site" evidence="12">
    <location>
        <position position="56"/>
    </location>
    <ligand>
        <name>[4Fe-4S] cluster</name>
        <dbReference type="ChEBI" id="CHEBI:49883"/>
        <label>1</label>
        <note>4Fe-4S-S-AdoMet</note>
    </ligand>
</feature>
<dbReference type="EMBL" id="CADCWL010000009">
    <property type="protein sequence ID" value="CAA9544166.1"/>
    <property type="molecule type" value="Genomic_DNA"/>
</dbReference>
<evidence type="ECO:0000313" key="14">
    <source>
        <dbReference type="EMBL" id="CAA9544166.1"/>
    </source>
</evidence>
<dbReference type="SUPFAM" id="SSF102114">
    <property type="entry name" value="Radical SAM enzymes"/>
    <property type="match status" value="1"/>
</dbReference>
<keyword evidence="8 12" id="KW-0342">GTP-binding</keyword>
<dbReference type="GO" id="GO:0061798">
    <property type="term" value="F:GTP 3',8'-cyclase activity"/>
    <property type="evidence" value="ECO:0007669"/>
    <property type="project" value="UniProtKB-UniRule"/>
</dbReference>
<proteinExistence type="inferred from homology"/>
<dbReference type="Pfam" id="PF04055">
    <property type="entry name" value="Radical_SAM"/>
    <property type="match status" value="1"/>
</dbReference>
<gene>
    <name evidence="12" type="primary">moaA</name>
    <name evidence="14" type="ORF">AVDCRST_MAG19-157</name>
</gene>
<feature type="binding site" evidence="12">
    <location>
        <position position="130"/>
    </location>
    <ligand>
        <name>GTP</name>
        <dbReference type="ChEBI" id="CHEBI:37565"/>
    </ligand>
</feature>
<dbReference type="InterPro" id="IPR013785">
    <property type="entry name" value="Aldolase_TIM"/>
</dbReference>
<feature type="binding site" evidence="12">
    <location>
        <position position="60"/>
    </location>
    <ligand>
        <name>[4Fe-4S] cluster</name>
        <dbReference type="ChEBI" id="CHEBI:49883"/>
        <label>1</label>
        <note>4Fe-4S-S-AdoMet</note>
    </ligand>
</feature>
<dbReference type="PROSITE" id="PS51918">
    <property type="entry name" value="RADICAL_SAM"/>
    <property type="match status" value="1"/>
</dbReference>
<accession>A0A6J4U9Q5</accession>
<evidence type="ECO:0000256" key="8">
    <source>
        <dbReference type="ARBA" id="ARBA00023134"/>
    </source>
</evidence>
<keyword evidence="9 12" id="KW-0501">Molybdenum cofactor biosynthesis</keyword>
<dbReference type="SFLD" id="SFLDG01067">
    <property type="entry name" value="SPASM/twitch_domain_containing"/>
    <property type="match status" value="1"/>
</dbReference>
<reference evidence="14" key="1">
    <citation type="submission" date="2020-02" db="EMBL/GenBank/DDBJ databases">
        <authorList>
            <person name="Meier V. D."/>
        </authorList>
    </citation>
    <scope>NUCLEOTIDE SEQUENCE</scope>
    <source>
        <strain evidence="14">AVDCRST_MAG19</strain>
    </source>
</reference>
<evidence type="ECO:0000256" key="6">
    <source>
        <dbReference type="ARBA" id="ARBA00023004"/>
    </source>
</evidence>
<comment type="cofactor">
    <cofactor evidence="12">
        <name>[4Fe-4S] cluster</name>
        <dbReference type="ChEBI" id="CHEBI:49883"/>
    </cofactor>
    <text evidence="12">Binds 2 [4Fe-4S] clusters. Binds 1 [4Fe-4S] cluster coordinated with 3 cysteines and an exchangeable S-adenosyl-L-methionine and 1 [4Fe-4S] cluster coordinated with 3 cysteines and the GTP-derived substrate.</text>
</comment>
<dbReference type="InterPro" id="IPR050105">
    <property type="entry name" value="MoCo_biosynth_MoaA/MoaC"/>
</dbReference>
<dbReference type="NCBIfam" id="TIGR02666">
    <property type="entry name" value="moaA"/>
    <property type="match status" value="1"/>
</dbReference>
<evidence type="ECO:0000256" key="10">
    <source>
        <dbReference type="ARBA" id="ARBA00023239"/>
    </source>
</evidence>